<dbReference type="GO" id="GO:0016020">
    <property type="term" value="C:membrane"/>
    <property type="evidence" value="ECO:0007669"/>
    <property type="project" value="TreeGrafter"/>
</dbReference>
<dbReference type="OrthoDB" id="408373at2759"/>
<name>S8FHK2_FOMSC</name>
<dbReference type="PANTHER" id="PTHR43798:SF33">
    <property type="entry name" value="HYDROLASE, PUTATIVE (AFU_ORTHOLOGUE AFUA_2G14860)-RELATED"/>
    <property type="match status" value="1"/>
</dbReference>
<dbReference type="eggNOG" id="ENOG502SI82">
    <property type="taxonomic scope" value="Eukaryota"/>
</dbReference>
<proteinExistence type="predicted"/>
<gene>
    <name evidence="2" type="ORF">FOMPIDRAFT_1127543</name>
</gene>
<dbReference type="STRING" id="743788.S8FHK2"/>
<organism evidence="2 3">
    <name type="scientific">Fomitopsis schrenkii</name>
    <name type="common">Brown rot fungus</name>
    <dbReference type="NCBI Taxonomy" id="2126942"/>
    <lineage>
        <taxon>Eukaryota</taxon>
        <taxon>Fungi</taxon>
        <taxon>Dikarya</taxon>
        <taxon>Basidiomycota</taxon>
        <taxon>Agaricomycotina</taxon>
        <taxon>Agaricomycetes</taxon>
        <taxon>Polyporales</taxon>
        <taxon>Fomitopsis</taxon>
    </lineage>
</organism>
<dbReference type="InterPro" id="IPR050266">
    <property type="entry name" value="AB_hydrolase_sf"/>
</dbReference>
<dbReference type="HOGENOM" id="CLU_020336_18_1_1"/>
<reference evidence="2 3" key="1">
    <citation type="journal article" date="2012" name="Science">
        <title>The Paleozoic origin of enzymatic lignin decomposition reconstructed from 31 fungal genomes.</title>
        <authorList>
            <person name="Floudas D."/>
            <person name="Binder M."/>
            <person name="Riley R."/>
            <person name="Barry K."/>
            <person name="Blanchette R.A."/>
            <person name="Henrissat B."/>
            <person name="Martinez A.T."/>
            <person name="Otillar R."/>
            <person name="Spatafora J.W."/>
            <person name="Yadav J.S."/>
            <person name="Aerts A."/>
            <person name="Benoit I."/>
            <person name="Boyd A."/>
            <person name="Carlson A."/>
            <person name="Copeland A."/>
            <person name="Coutinho P.M."/>
            <person name="de Vries R.P."/>
            <person name="Ferreira P."/>
            <person name="Findley K."/>
            <person name="Foster B."/>
            <person name="Gaskell J."/>
            <person name="Glotzer D."/>
            <person name="Gorecki P."/>
            <person name="Heitman J."/>
            <person name="Hesse C."/>
            <person name="Hori C."/>
            <person name="Igarashi K."/>
            <person name="Jurgens J.A."/>
            <person name="Kallen N."/>
            <person name="Kersten P."/>
            <person name="Kohler A."/>
            <person name="Kuees U."/>
            <person name="Kumar T.K.A."/>
            <person name="Kuo A."/>
            <person name="LaButti K."/>
            <person name="Larrondo L.F."/>
            <person name="Lindquist E."/>
            <person name="Ling A."/>
            <person name="Lombard V."/>
            <person name="Lucas S."/>
            <person name="Lundell T."/>
            <person name="Martin R."/>
            <person name="McLaughlin D.J."/>
            <person name="Morgenstern I."/>
            <person name="Morin E."/>
            <person name="Murat C."/>
            <person name="Nagy L.G."/>
            <person name="Nolan M."/>
            <person name="Ohm R.A."/>
            <person name="Patyshakuliyeva A."/>
            <person name="Rokas A."/>
            <person name="Ruiz-Duenas F.J."/>
            <person name="Sabat G."/>
            <person name="Salamov A."/>
            <person name="Samejima M."/>
            <person name="Schmutz J."/>
            <person name="Slot J.C."/>
            <person name="St John F."/>
            <person name="Stenlid J."/>
            <person name="Sun H."/>
            <person name="Sun S."/>
            <person name="Syed K."/>
            <person name="Tsang A."/>
            <person name="Wiebenga A."/>
            <person name="Young D."/>
            <person name="Pisabarro A."/>
            <person name="Eastwood D.C."/>
            <person name="Martin F."/>
            <person name="Cullen D."/>
            <person name="Grigoriev I.V."/>
            <person name="Hibbett D.S."/>
        </authorList>
    </citation>
    <scope>NUCLEOTIDE SEQUENCE</scope>
    <source>
        <strain evidence="3">FP-58527</strain>
    </source>
</reference>
<accession>S8FHK2</accession>
<dbReference type="AlphaFoldDB" id="S8FHK2"/>
<dbReference type="EMBL" id="KE504171">
    <property type="protein sequence ID" value="EPS97884.1"/>
    <property type="molecule type" value="Genomic_DNA"/>
</dbReference>
<keyword evidence="3" id="KW-1185">Reference proteome</keyword>
<dbReference type="PANTHER" id="PTHR43798">
    <property type="entry name" value="MONOACYLGLYCEROL LIPASE"/>
    <property type="match status" value="1"/>
</dbReference>
<dbReference type="Pfam" id="PF12697">
    <property type="entry name" value="Abhydrolase_6"/>
    <property type="match status" value="1"/>
</dbReference>
<dbReference type="InterPro" id="IPR000073">
    <property type="entry name" value="AB_hydrolase_1"/>
</dbReference>
<dbReference type="InterPro" id="IPR029058">
    <property type="entry name" value="AB_hydrolase_fold"/>
</dbReference>
<evidence type="ECO:0000259" key="1">
    <source>
        <dbReference type="Pfam" id="PF12697"/>
    </source>
</evidence>
<evidence type="ECO:0000313" key="3">
    <source>
        <dbReference type="Proteomes" id="UP000015241"/>
    </source>
</evidence>
<dbReference type="Proteomes" id="UP000015241">
    <property type="component" value="Unassembled WGS sequence"/>
</dbReference>
<protein>
    <recommendedName>
        <fullName evidence="1">AB hydrolase-1 domain-containing protein</fullName>
    </recommendedName>
</protein>
<evidence type="ECO:0000313" key="2">
    <source>
        <dbReference type="EMBL" id="EPS97884.1"/>
    </source>
</evidence>
<dbReference type="Gene3D" id="3.40.50.1820">
    <property type="entry name" value="alpha/beta hydrolase"/>
    <property type="match status" value="1"/>
</dbReference>
<dbReference type="SUPFAM" id="SSF53474">
    <property type="entry name" value="alpha/beta-Hydrolases"/>
    <property type="match status" value="1"/>
</dbReference>
<dbReference type="InParanoid" id="S8FHK2"/>
<sequence length="283" mass="31407">MSYLPVVRHLRSRDGTAIYAEGIGNPHHPHLILAHGLGLSSAALNNLFTDKRLLENVYLVRYDLRGHGRSGMPSDPAAYESSRWAEDYAEVVHAFELKDVIHVGWSYGCTVAADVCAHLKPNPIRALVYVAALPYVGSIMERVGTPTVIGFLPGLTDMADVVVNSRTKIAFIDSLFVHPEHVDFEVKMSWLGQAGLQPPDIAQLVLTRQQDPKGLFEAGKKLKMLVLNGTGDKQVFGDVVVKEMSPYFEDMEVVMIEDGAHALWYEKQDEVVEALLRFVERVA</sequence>
<feature type="domain" description="AB hydrolase-1" evidence="1">
    <location>
        <begin position="31"/>
        <end position="274"/>
    </location>
</feature>